<keyword evidence="7" id="KW-0539">Nucleus</keyword>
<dbReference type="PANTHER" id="PTHR10445:SF0">
    <property type="entry name" value="GENERAL TRANSCRIPTION FACTOR IIF SUBUNIT 2"/>
    <property type="match status" value="1"/>
</dbReference>
<gene>
    <name evidence="14" type="ORF">B0I71DRAFT_134118</name>
    <name evidence="13" type="ORF">YALI1_F21261g</name>
</gene>
<dbReference type="GO" id="GO:0006367">
    <property type="term" value="P:transcription initiation at RNA polymerase II promoter"/>
    <property type="evidence" value="ECO:0007669"/>
    <property type="project" value="EnsemblFungi"/>
</dbReference>
<feature type="region of interest" description="Disordered" evidence="10">
    <location>
        <begin position="339"/>
        <end position="366"/>
    </location>
</feature>
<dbReference type="InterPro" id="IPR011039">
    <property type="entry name" value="TFIIF_interaction"/>
</dbReference>
<dbReference type="InterPro" id="IPR003196">
    <property type="entry name" value="TFIIF_beta"/>
</dbReference>
<protein>
    <recommendedName>
        <fullName evidence="3">Transcription initiation factor IIF subunit beta</fullName>
    </recommendedName>
    <alternativeName>
        <fullName evidence="9">TFIIF medium subunit</fullName>
    </alternativeName>
    <alternativeName>
        <fullName evidence="8">TFIIF-beta</fullName>
    </alternativeName>
</protein>
<feature type="domain" description="TFIIF beta subunit N-terminal" evidence="12">
    <location>
        <begin position="66"/>
        <end position="206"/>
    </location>
</feature>
<feature type="compositionally biased region" description="Basic and acidic residues" evidence="10">
    <location>
        <begin position="144"/>
        <end position="157"/>
    </location>
</feature>
<dbReference type="GO" id="GO:0003677">
    <property type="term" value="F:DNA binding"/>
    <property type="evidence" value="ECO:0007669"/>
    <property type="project" value="UniProtKB-KW"/>
</dbReference>
<feature type="region of interest" description="Disordered" evidence="10">
    <location>
        <begin position="96"/>
        <end position="118"/>
    </location>
</feature>
<dbReference type="VEuPathDB" id="FungiDB:YALI1_F21261g"/>
<dbReference type="SUPFAM" id="SSF46785">
    <property type="entry name" value="Winged helix' DNA-binding domain"/>
    <property type="match status" value="1"/>
</dbReference>
<dbReference type="GeneID" id="2908254"/>
<dbReference type="Proteomes" id="UP000182444">
    <property type="component" value="Chromosome 1F"/>
</dbReference>
<evidence type="ECO:0000313" key="14">
    <source>
        <dbReference type="EMBL" id="RDW24527.1"/>
    </source>
</evidence>
<keyword evidence="14" id="KW-0396">Initiation factor</keyword>
<dbReference type="InterPro" id="IPR036388">
    <property type="entry name" value="WH-like_DNA-bd_sf"/>
</dbReference>
<organism evidence="13 15">
    <name type="scientific">Yarrowia lipolytica</name>
    <name type="common">Candida lipolytica</name>
    <dbReference type="NCBI Taxonomy" id="4952"/>
    <lineage>
        <taxon>Eukaryota</taxon>
        <taxon>Fungi</taxon>
        <taxon>Dikarya</taxon>
        <taxon>Ascomycota</taxon>
        <taxon>Saccharomycotina</taxon>
        <taxon>Dipodascomycetes</taxon>
        <taxon>Dipodascales</taxon>
        <taxon>Dipodascales incertae sedis</taxon>
        <taxon>Yarrowia</taxon>
    </lineage>
</organism>
<reference evidence="14 16" key="2">
    <citation type="submission" date="2018-07" db="EMBL/GenBank/DDBJ databases">
        <title>Draft Genome Assemblies for Five Robust Yarrowia lipolytica Strains Exhibiting High Lipid Production and Pentose Sugar Utilization and Sugar Alcohol Secretion from Undetoxified Lignocellulosic Biomass Hydrolysates.</title>
        <authorList>
            <consortium name="DOE Joint Genome Institute"/>
            <person name="Walker C."/>
            <person name="Ryu S."/>
            <person name="Na H."/>
            <person name="Zane M."/>
            <person name="LaButti K."/>
            <person name="Lipzen A."/>
            <person name="Haridas S."/>
            <person name="Barry K."/>
            <person name="Grigoriev I.V."/>
            <person name="Quarterman J."/>
            <person name="Slininger P."/>
            <person name="Dien B."/>
            <person name="Trinh C.T."/>
        </authorList>
    </citation>
    <scope>NUCLEOTIDE SEQUENCE [LARGE SCALE GENOMIC DNA]</scope>
    <source>
        <strain evidence="14 16">YB392</strain>
    </source>
</reference>
<dbReference type="Pfam" id="PF17683">
    <property type="entry name" value="TFIIF_beta_N"/>
    <property type="match status" value="1"/>
</dbReference>
<keyword evidence="6" id="KW-0804">Transcription</keyword>
<evidence type="ECO:0000256" key="1">
    <source>
        <dbReference type="ARBA" id="ARBA00004123"/>
    </source>
</evidence>
<evidence type="ECO:0000313" key="15">
    <source>
        <dbReference type="Proteomes" id="UP000182444"/>
    </source>
</evidence>
<name>A0A1H6PL23_YARLL</name>
<reference evidence="13 15" key="1">
    <citation type="journal article" date="2016" name="PLoS ONE">
        <title>Sequence Assembly of Yarrowia lipolytica Strain W29/CLIB89 Shows Transposable Element Diversity.</title>
        <authorList>
            <person name="Magnan C."/>
            <person name="Yu J."/>
            <person name="Chang I."/>
            <person name="Jahn E."/>
            <person name="Kanomata Y."/>
            <person name="Wu J."/>
            <person name="Zeller M."/>
            <person name="Oakes M."/>
            <person name="Baldi P."/>
            <person name="Sandmeyer S."/>
        </authorList>
    </citation>
    <scope>NUCLEOTIDE SEQUENCE [LARGE SCALE GENOMIC DNA]</scope>
    <source>
        <strain evidence="13">CLIB89</strain>
        <strain evidence="15">CLIB89(W29)</strain>
    </source>
</reference>
<keyword evidence="5" id="KW-0238">DNA-binding</keyword>
<accession>A0A1H6PL23</accession>
<evidence type="ECO:0000256" key="6">
    <source>
        <dbReference type="ARBA" id="ARBA00023163"/>
    </source>
</evidence>
<dbReference type="EMBL" id="CP017558">
    <property type="protein sequence ID" value="AOW07242.1"/>
    <property type="molecule type" value="Genomic_DNA"/>
</dbReference>
<dbReference type="eggNOG" id="KOG2905">
    <property type="taxonomic scope" value="Eukaryota"/>
</dbReference>
<evidence type="ECO:0000313" key="16">
    <source>
        <dbReference type="Proteomes" id="UP000256601"/>
    </source>
</evidence>
<evidence type="ECO:0000256" key="2">
    <source>
        <dbReference type="ARBA" id="ARBA00009543"/>
    </source>
</evidence>
<keyword evidence="4" id="KW-0805">Transcription regulation</keyword>
<evidence type="ECO:0000259" key="11">
    <source>
        <dbReference type="Pfam" id="PF02270"/>
    </source>
</evidence>
<evidence type="ECO:0000256" key="5">
    <source>
        <dbReference type="ARBA" id="ARBA00023125"/>
    </source>
</evidence>
<dbReference type="OMA" id="ANCPEHQ"/>
<dbReference type="Pfam" id="PF02270">
    <property type="entry name" value="TFIIF_beta"/>
    <property type="match status" value="1"/>
</dbReference>
<comment type="subcellular location">
    <subcellularLocation>
        <location evidence="1">Nucleus</location>
    </subcellularLocation>
</comment>
<proteinExistence type="inferred from homology"/>
<dbReference type="Proteomes" id="UP000256601">
    <property type="component" value="Unassembled WGS sequence"/>
</dbReference>
<evidence type="ECO:0000256" key="3">
    <source>
        <dbReference type="ARBA" id="ARBA00021453"/>
    </source>
</evidence>
<dbReference type="GO" id="GO:0005674">
    <property type="term" value="C:transcription factor TFIIF complex"/>
    <property type="evidence" value="ECO:0007669"/>
    <property type="project" value="InterPro"/>
</dbReference>
<dbReference type="Gene3D" id="1.10.10.10">
    <property type="entry name" value="Winged helix-like DNA-binding domain superfamily/Winged helix DNA-binding domain"/>
    <property type="match status" value="1"/>
</dbReference>
<evidence type="ECO:0000313" key="13">
    <source>
        <dbReference type="EMBL" id="AOW07242.1"/>
    </source>
</evidence>
<dbReference type="InterPro" id="IPR036390">
    <property type="entry name" value="WH_DNA-bd_sf"/>
</dbReference>
<dbReference type="GO" id="GO:0003743">
    <property type="term" value="F:translation initiation factor activity"/>
    <property type="evidence" value="ECO:0007669"/>
    <property type="project" value="UniProtKB-KW"/>
</dbReference>
<keyword evidence="14" id="KW-0648">Protein biosynthesis</keyword>
<evidence type="ECO:0000256" key="10">
    <source>
        <dbReference type="SAM" id="MobiDB-lite"/>
    </source>
</evidence>
<evidence type="ECO:0000256" key="4">
    <source>
        <dbReference type="ARBA" id="ARBA00023015"/>
    </source>
</evidence>
<dbReference type="AlphaFoldDB" id="A0A1H6PL23"/>
<evidence type="ECO:0000259" key="12">
    <source>
        <dbReference type="Pfam" id="PF17683"/>
    </source>
</evidence>
<dbReference type="KEGG" id="yli:2908254"/>
<feature type="region of interest" description="Disordered" evidence="10">
    <location>
        <begin position="31"/>
        <end position="52"/>
    </location>
</feature>
<comment type="similarity">
    <text evidence="2">Belongs to the TFIIF beta subunit family.</text>
</comment>
<feature type="region of interest" description="Disordered" evidence="10">
    <location>
        <begin position="144"/>
        <end position="180"/>
    </location>
</feature>
<feature type="domain" description="TFIIF beta subunit HTH" evidence="11">
    <location>
        <begin position="274"/>
        <end position="338"/>
    </location>
</feature>
<dbReference type="InterPro" id="IPR040450">
    <property type="entry name" value="TFIIF_beta_HTH"/>
</dbReference>
<feature type="compositionally biased region" description="Acidic residues" evidence="10">
    <location>
        <begin position="347"/>
        <end position="366"/>
    </location>
</feature>
<sequence>MQNLSTLAVSLIEIDTFPSSFPHDIRTDKMNVKSEVKPEEEDVKIPPPPVDADDGSFDLDTAGLENRVWLVRLPKFLVDKWSHLDEHTNKRLGQVLIKENTAPGEKQKVSLRLSDTPENSEIPHEYELDIVKEVVNNTFVFTEKEQKKEKEKEKEEAGSSGAGSSSSAASSSAGKVSKPSAFPFARTIPKKTALAGRVIHECTVVPSLKDANYKKVIQKRKERLQQPPAARVTLLNDLPGVVASSNAPNLRGTGSQSHFMKAQKKDIKLDGKAVRIERSALLDILFKLFEEYPYWSLKGLKERTKQPEVYLREVLDSMAVLNKSGPYAMKYSLQQEYKQLSNSAGAQEEDDGADDDDDDVEMETVL</sequence>
<dbReference type="CDD" id="cd07980">
    <property type="entry name" value="TFIIF_beta"/>
    <property type="match status" value="1"/>
</dbReference>
<evidence type="ECO:0000256" key="9">
    <source>
        <dbReference type="ARBA" id="ARBA00081863"/>
    </source>
</evidence>
<evidence type="ECO:0000256" key="7">
    <source>
        <dbReference type="ARBA" id="ARBA00023242"/>
    </source>
</evidence>
<dbReference type="InterPro" id="IPR040504">
    <property type="entry name" value="TFIIF_beta_N"/>
</dbReference>
<feature type="compositionally biased region" description="Low complexity" evidence="10">
    <location>
        <begin position="158"/>
        <end position="180"/>
    </location>
</feature>
<dbReference type="FunFam" id="1.10.10.10:FF:000035">
    <property type="entry name" value="General transcription factor IIF subunit 2"/>
    <property type="match status" value="1"/>
</dbReference>
<dbReference type="EMBL" id="KZ859030">
    <property type="protein sequence ID" value="RDW24527.1"/>
    <property type="molecule type" value="Genomic_DNA"/>
</dbReference>
<dbReference type="VEuPathDB" id="FungiDB:YALI0_F15785g"/>
<dbReference type="GO" id="GO:0016251">
    <property type="term" value="F:RNA polymerase II general transcription initiation factor activity"/>
    <property type="evidence" value="ECO:0007669"/>
    <property type="project" value="EnsemblFungi"/>
</dbReference>
<dbReference type="PANTHER" id="PTHR10445">
    <property type="entry name" value="GENERAL TRANSCRIPTION FACTOR IIF SUBUNIT 2"/>
    <property type="match status" value="1"/>
</dbReference>
<dbReference type="SUPFAM" id="SSF50916">
    <property type="entry name" value="Rap30/74 interaction domains"/>
    <property type="match status" value="1"/>
</dbReference>
<evidence type="ECO:0000256" key="8">
    <source>
        <dbReference type="ARBA" id="ARBA00081473"/>
    </source>
</evidence>